<keyword evidence="3" id="KW-1185">Reference proteome</keyword>
<accession>F2UAJ6</accession>
<dbReference type="SUPFAM" id="SSF52047">
    <property type="entry name" value="RNI-like"/>
    <property type="match status" value="1"/>
</dbReference>
<organism evidence="3">
    <name type="scientific">Salpingoeca rosetta (strain ATCC 50818 / BSB-021)</name>
    <dbReference type="NCBI Taxonomy" id="946362"/>
    <lineage>
        <taxon>Eukaryota</taxon>
        <taxon>Choanoflagellata</taxon>
        <taxon>Craspedida</taxon>
        <taxon>Salpingoecidae</taxon>
        <taxon>Salpingoeca</taxon>
    </lineage>
</organism>
<dbReference type="KEGG" id="sre:PTSG_05109"/>
<protein>
    <submittedName>
        <fullName evidence="2">Uncharacterized protein</fullName>
    </submittedName>
</protein>
<keyword evidence="1" id="KW-1133">Transmembrane helix</keyword>
<gene>
    <name evidence="2" type="ORF">PTSG_05109</name>
</gene>
<evidence type="ECO:0000313" key="3">
    <source>
        <dbReference type="Proteomes" id="UP000007799"/>
    </source>
</evidence>
<dbReference type="InParanoid" id="F2UAJ6"/>
<dbReference type="RefSeq" id="XP_004993694.1">
    <property type="nucleotide sequence ID" value="XM_004993637.1"/>
</dbReference>
<evidence type="ECO:0000256" key="1">
    <source>
        <dbReference type="SAM" id="Phobius"/>
    </source>
</evidence>
<sequence length="310" mass="33517">MAGGDAEVEDVTLAVVELVVFMVLLVLVLMHLVKRRGRRAVAPSAKAARAAAVAGTATGGSAEAQAQLQAAITRAFANAGKRDGKVELRVQVARLPALDKNYEDVVELTLPMASSDMDLAPLRRLPNLTSLTLTGPPLRLEHLQVVRSLPNLRRLHLGGSRVVVDANNSITGFCKPKDVFEFARSMRGRLDVLELPDKAAYEVARVVKVFKKAMVVVVAVSHSLAISDRVYFNRTTQQFAAHATSDHIWNSKKTCVSEIRTDDHTQLQIATHNPDIPSSHIDNQVAIKVVEAGRPGDAVMWCGVGELADG</sequence>
<reference evidence="2" key="1">
    <citation type="submission" date="2009-08" db="EMBL/GenBank/DDBJ databases">
        <title>Annotation of Salpingoeca rosetta.</title>
        <authorList>
            <consortium name="The Broad Institute Genome Sequencing Platform"/>
            <person name="Russ C."/>
            <person name="Cuomo C."/>
            <person name="Burger G."/>
            <person name="Gray M.W."/>
            <person name="Holland P.W.H."/>
            <person name="King N."/>
            <person name="Lang F.B.F."/>
            <person name="Roger A.J."/>
            <person name="Ruiz-Trillo I."/>
            <person name="Young S.K."/>
            <person name="Zeng Q."/>
            <person name="Gargeya S."/>
            <person name="Alvarado L."/>
            <person name="Berlin A."/>
            <person name="Chapman S.B."/>
            <person name="Chen Z."/>
            <person name="Freedman E."/>
            <person name="Gellesch M."/>
            <person name="Goldberg J."/>
            <person name="Griggs A."/>
            <person name="Gujja S."/>
            <person name="Heilman E."/>
            <person name="Heiman D."/>
            <person name="Howarth C."/>
            <person name="Mehta T."/>
            <person name="Neiman D."/>
            <person name="Pearson M."/>
            <person name="Roberts A."/>
            <person name="Saif S."/>
            <person name="Shea T."/>
            <person name="Shenoy N."/>
            <person name="Sisk P."/>
            <person name="Stolte C."/>
            <person name="Sykes S."/>
            <person name="White J."/>
            <person name="Yandava C."/>
            <person name="Haas B."/>
            <person name="Nusbaum C."/>
            <person name="Birren B."/>
        </authorList>
    </citation>
    <scope>NUCLEOTIDE SEQUENCE [LARGE SCALE GENOMIC DNA]</scope>
    <source>
        <strain evidence="2">ATCC 50818</strain>
    </source>
</reference>
<evidence type="ECO:0000313" key="2">
    <source>
        <dbReference type="EMBL" id="EGD73412.1"/>
    </source>
</evidence>
<keyword evidence="1" id="KW-0472">Membrane</keyword>
<dbReference type="GeneID" id="16074273"/>
<dbReference type="Proteomes" id="UP000007799">
    <property type="component" value="Unassembled WGS sequence"/>
</dbReference>
<dbReference type="EMBL" id="GL832966">
    <property type="protein sequence ID" value="EGD73412.1"/>
    <property type="molecule type" value="Genomic_DNA"/>
</dbReference>
<name>F2UAJ6_SALR5</name>
<keyword evidence="1" id="KW-0812">Transmembrane</keyword>
<feature type="transmembrane region" description="Helical" evidence="1">
    <location>
        <begin position="12"/>
        <end position="33"/>
    </location>
</feature>
<proteinExistence type="predicted"/>
<dbReference type="AlphaFoldDB" id="F2UAJ6"/>